<evidence type="ECO:0000313" key="2">
    <source>
        <dbReference type="Proteomes" id="UP001165444"/>
    </source>
</evidence>
<reference evidence="1 2" key="1">
    <citation type="submission" date="2022-03" db="EMBL/GenBank/DDBJ databases">
        <title>Parabacteroides sp. nov. isolated from swine feces.</title>
        <authorList>
            <person name="Bak J.E."/>
        </authorList>
    </citation>
    <scope>NUCLEOTIDE SEQUENCE [LARGE SCALE GENOMIC DNA]</scope>
    <source>
        <strain evidence="1 2">AGMB00274</strain>
    </source>
</reference>
<name>A0ABT0BX20_9BACT</name>
<dbReference type="Proteomes" id="UP001165444">
    <property type="component" value="Unassembled WGS sequence"/>
</dbReference>
<dbReference type="EMBL" id="JAKZMM010000003">
    <property type="protein sequence ID" value="MCJ2379319.1"/>
    <property type="molecule type" value="Genomic_DNA"/>
</dbReference>
<comment type="caution">
    <text evidence="1">The sequence shown here is derived from an EMBL/GenBank/DDBJ whole genome shotgun (WGS) entry which is preliminary data.</text>
</comment>
<organism evidence="1 2">
    <name type="scientific">Parabacteroides faecalis</name>
    <dbReference type="NCBI Taxonomy" id="2924040"/>
    <lineage>
        <taxon>Bacteria</taxon>
        <taxon>Pseudomonadati</taxon>
        <taxon>Bacteroidota</taxon>
        <taxon>Bacteroidia</taxon>
        <taxon>Bacteroidales</taxon>
        <taxon>Tannerellaceae</taxon>
        <taxon>Parabacteroides</taxon>
    </lineage>
</organism>
<sequence length="78" mass="9021">MSSFMRMIGLSLQRLSPYPVLRLFESPLNDGMKSLHHYVCASSYLWIAGPLKIRFSTYPSNRLRMDLNSRFSESANHP</sequence>
<protein>
    <submittedName>
        <fullName evidence="1">Uncharacterized protein</fullName>
    </submittedName>
</protein>
<keyword evidence="2" id="KW-1185">Reference proteome</keyword>
<accession>A0ABT0BX20</accession>
<gene>
    <name evidence="1" type="ORF">MUN53_01585</name>
</gene>
<evidence type="ECO:0000313" key="1">
    <source>
        <dbReference type="EMBL" id="MCJ2379319.1"/>
    </source>
</evidence>
<proteinExistence type="predicted"/>
<dbReference type="RefSeq" id="WP_243323148.1">
    <property type="nucleotide sequence ID" value="NZ_JAKZMM010000003.1"/>
</dbReference>